<dbReference type="EMBL" id="MU004196">
    <property type="protein sequence ID" value="KAF2491146.1"/>
    <property type="molecule type" value="Genomic_DNA"/>
</dbReference>
<keyword evidence="4" id="KW-1185">Reference proteome</keyword>
<dbReference type="Pfam" id="PF06985">
    <property type="entry name" value="HET"/>
    <property type="match status" value="1"/>
</dbReference>
<evidence type="ECO:0000256" key="1">
    <source>
        <dbReference type="SAM" id="MobiDB-lite"/>
    </source>
</evidence>
<evidence type="ECO:0000313" key="4">
    <source>
        <dbReference type="Proteomes" id="UP000799750"/>
    </source>
</evidence>
<feature type="region of interest" description="Disordered" evidence="1">
    <location>
        <begin position="105"/>
        <end position="128"/>
    </location>
</feature>
<evidence type="ECO:0000313" key="3">
    <source>
        <dbReference type="EMBL" id="KAF2491146.1"/>
    </source>
</evidence>
<gene>
    <name evidence="3" type="ORF">BU16DRAFT_469810</name>
</gene>
<dbReference type="OrthoDB" id="5347061at2759"/>
<sequence>WGPPAKGPLRTTKATLQQHLAGVSVSSLPKTFRDAVAITRSMELCYLWVDSLCIVQDNKDDWPTEAPRMGSLYSRAHLVIAASGARDSSEGCFLERVAPSSSIEIPYKREGDRDGGHVPPCTKRRYSR</sequence>
<dbReference type="PANTHER" id="PTHR33112">
    <property type="entry name" value="DOMAIN PROTEIN, PUTATIVE-RELATED"/>
    <property type="match status" value="1"/>
</dbReference>
<evidence type="ECO:0000259" key="2">
    <source>
        <dbReference type="Pfam" id="PF06985"/>
    </source>
</evidence>
<dbReference type="InterPro" id="IPR010730">
    <property type="entry name" value="HET"/>
</dbReference>
<feature type="non-terminal residue" evidence="3">
    <location>
        <position position="1"/>
    </location>
</feature>
<dbReference type="PANTHER" id="PTHR33112:SF16">
    <property type="entry name" value="HETEROKARYON INCOMPATIBILITY DOMAIN-CONTAINING PROTEIN"/>
    <property type="match status" value="1"/>
</dbReference>
<protein>
    <recommendedName>
        <fullName evidence="2">Heterokaryon incompatibility domain-containing protein</fullName>
    </recommendedName>
</protein>
<feature type="compositionally biased region" description="Basic and acidic residues" evidence="1">
    <location>
        <begin position="106"/>
        <end position="116"/>
    </location>
</feature>
<proteinExistence type="predicted"/>
<reference evidence="3" key="1">
    <citation type="journal article" date="2020" name="Stud. Mycol.">
        <title>101 Dothideomycetes genomes: a test case for predicting lifestyles and emergence of pathogens.</title>
        <authorList>
            <person name="Haridas S."/>
            <person name="Albert R."/>
            <person name="Binder M."/>
            <person name="Bloem J."/>
            <person name="Labutti K."/>
            <person name="Salamov A."/>
            <person name="Andreopoulos B."/>
            <person name="Baker S."/>
            <person name="Barry K."/>
            <person name="Bills G."/>
            <person name="Bluhm B."/>
            <person name="Cannon C."/>
            <person name="Castanera R."/>
            <person name="Culley D."/>
            <person name="Daum C."/>
            <person name="Ezra D."/>
            <person name="Gonzalez J."/>
            <person name="Henrissat B."/>
            <person name="Kuo A."/>
            <person name="Liang C."/>
            <person name="Lipzen A."/>
            <person name="Lutzoni F."/>
            <person name="Magnuson J."/>
            <person name="Mondo S."/>
            <person name="Nolan M."/>
            <person name="Ohm R."/>
            <person name="Pangilinan J."/>
            <person name="Park H.-J."/>
            <person name="Ramirez L."/>
            <person name="Alfaro M."/>
            <person name="Sun H."/>
            <person name="Tritt A."/>
            <person name="Yoshinaga Y."/>
            <person name="Zwiers L.-H."/>
            <person name="Turgeon B."/>
            <person name="Goodwin S."/>
            <person name="Spatafora J."/>
            <person name="Crous P."/>
            <person name="Grigoriev I."/>
        </authorList>
    </citation>
    <scope>NUCLEOTIDE SEQUENCE</scope>
    <source>
        <strain evidence="3">CBS 269.34</strain>
    </source>
</reference>
<dbReference type="AlphaFoldDB" id="A0A6A6QGK4"/>
<feature type="domain" description="Heterokaryon incompatibility" evidence="2">
    <location>
        <begin position="1"/>
        <end position="99"/>
    </location>
</feature>
<accession>A0A6A6QGK4</accession>
<dbReference type="Proteomes" id="UP000799750">
    <property type="component" value="Unassembled WGS sequence"/>
</dbReference>
<organism evidence="3 4">
    <name type="scientific">Lophium mytilinum</name>
    <dbReference type="NCBI Taxonomy" id="390894"/>
    <lineage>
        <taxon>Eukaryota</taxon>
        <taxon>Fungi</taxon>
        <taxon>Dikarya</taxon>
        <taxon>Ascomycota</taxon>
        <taxon>Pezizomycotina</taxon>
        <taxon>Dothideomycetes</taxon>
        <taxon>Pleosporomycetidae</taxon>
        <taxon>Mytilinidiales</taxon>
        <taxon>Mytilinidiaceae</taxon>
        <taxon>Lophium</taxon>
    </lineage>
</organism>
<name>A0A6A6QGK4_9PEZI</name>